<dbReference type="EMBL" id="JAQQAF010000008">
    <property type="protein sequence ID" value="KAJ8464528.1"/>
    <property type="molecule type" value="Genomic_DNA"/>
</dbReference>
<protein>
    <recommendedName>
        <fullName evidence="4">DUF4005 domain-containing protein</fullName>
    </recommendedName>
</protein>
<evidence type="ECO:0000313" key="3">
    <source>
        <dbReference type="Proteomes" id="UP001222027"/>
    </source>
</evidence>
<dbReference type="PANTHER" id="PTHR33737:SF2">
    <property type="entry name" value="OS12G0102700 PROTEIN"/>
    <property type="match status" value="1"/>
</dbReference>
<gene>
    <name evidence="2" type="ORF">OPV22_027080</name>
</gene>
<sequence>MERFPLIDVPSEDDRVSSSSSCDVSVHQSTSVIVGSEYGTSQEKMSKQMEHALQQVESSEQKQSKTTKHCLRNSLDWDRDFLTSEGVLNNEELAIINSTFKKSEACSLPIITEDAKKTTELNSYLDNDRWALEKLEVDLFKHVQTSNQKTPGTGEKALKLAHPSKKINPAKGRAMPNKSPLKSEPSCHNKKKSPVALERHGVSNNLRKHDSRGATVVTYVAVDGITTSRTVSKPTRVLSRATVQTVPAKASLVPAKNQIRTSNAKAKPGNVVMPKSVVASKKMYEGSSIGNSKPSQPSKTTSTLIRNSVDRNLKSPSDITRIRITSTAINRTSSGLVTNIASLRPSRTKTVGRSASNSTISSNSAVKFTSSTPSSSFDSSASGSFSSTHFAVKSAIMSIEASSPPLSFESGDNDKAHSAGCSSCCRSEDHEDQSCKLHATKNTPDDEVISKPSRGDHPRIATNNNSATKCCRPPIKKPLTTQISTQPSFLKATTGASKTDSVNKLKRDTIQHTTPATRNRVLNSGSSQTHSTALTRNWKHRSQSLGQQPKLAE</sequence>
<feature type="region of interest" description="Disordered" evidence="1">
    <location>
        <begin position="346"/>
        <end position="383"/>
    </location>
</feature>
<reference evidence="2 3" key="1">
    <citation type="submission" date="2022-12" db="EMBL/GenBank/DDBJ databases">
        <title>Chromosome-scale assembly of the Ensete ventricosum genome.</title>
        <authorList>
            <person name="Dussert Y."/>
            <person name="Stocks J."/>
            <person name="Wendawek A."/>
            <person name="Woldeyes F."/>
            <person name="Nichols R.A."/>
            <person name="Borrell J.S."/>
        </authorList>
    </citation>
    <scope>NUCLEOTIDE SEQUENCE [LARGE SCALE GENOMIC DNA]</scope>
    <source>
        <strain evidence="3">cv. Maze</strain>
        <tissue evidence="2">Seeds</tissue>
    </source>
</reference>
<evidence type="ECO:0008006" key="4">
    <source>
        <dbReference type="Google" id="ProtNLM"/>
    </source>
</evidence>
<organism evidence="2 3">
    <name type="scientific">Ensete ventricosum</name>
    <name type="common">Abyssinian banana</name>
    <name type="synonym">Musa ensete</name>
    <dbReference type="NCBI Taxonomy" id="4639"/>
    <lineage>
        <taxon>Eukaryota</taxon>
        <taxon>Viridiplantae</taxon>
        <taxon>Streptophyta</taxon>
        <taxon>Embryophyta</taxon>
        <taxon>Tracheophyta</taxon>
        <taxon>Spermatophyta</taxon>
        <taxon>Magnoliopsida</taxon>
        <taxon>Liliopsida</taxon>
        <taxon>Zingiberales</taxon>
        <taxon>Musaceae</taxon>
        <taxon>Ensete</taxon>
    </lineage>
</organism>
<dbReference type="PANTHER" id="PTHR33737">
    <property type="entry name" value="OS05G0121800 PROTEIN"/>
    <property type="match status" value="1"/>
</dbReference>
<evidence type="ECO:0000256" key="1">
    <source>
        <dbReference type="SAM" id="MobiDB-lite"/>
    </source>
</evidence>
<dbReference type="InterPro" id="IPR045882">
    <property type="entry name" value="GPT1/2"/>
</dbReference>
<feature type="region of interest" description="Disordered" evidence="1">
    <location>
        <begin position="284"/>
        <end position="309"/>
    </location>
</feature>
<evidence type="ECO:0000313" key="2">
    <source>
        <dbReference type="EMBL" id="KAJ8464528.1"/>
    </source>
</evidence>
<dbReference type="GO" id="GO:0008017">
    <property type="term" value="F:microtubule binding"/>
    <property type="evidence" value="ECO:0007669"/>
    <property type="project" value="InterPro"/>
</dbReference>
<keyword evidence="3" id="KW-1185">Reference proteome</keyword>
<dbReference type="AlphaFoldDB" id="A0AAV8PU95"/>
<feature type="region of interest" description="Disordered" evidence="1">
    <location>
        <begin position="484"/>
        <end position="553"/>
    </location>
</feature>
<feature type="region of interest" description="Disordered" evidence="1">
    <location>
        <begin position="167"/>
        <end position="194"/>
    </location>
</feature>
<feature type="compositionally biased region" description="Low complexity" evidence="1">
    <location>
        <begin position="292"/>
        <end position="303"/>
    </location>
</feature>
<dbReference type="Proteomes" id="UP001222027">
    <property type="component" value="Unassembled WGS sequence"/>
</dbReference>
<feature type="region of interest" description="Disordered" evidence="1">
    <location>
        <begin position="438"/>
        <end position="467"/>
    </location>
</feature>
<feature type="compositionally biased region" description="Low complexity" evidence="1">
    <location>
        <begin position="354"/>
        <end position="383"/>
    </location>
</feature>
<proteinExistence type="predicted"/>
<feature type="compositionally biased region" description="Basic and acidic residues" evidence="1">
    <location>
        <begin position="501"/>
        <end position="510"/>
    </location>
</feature>
<feature type="region of interest" description="Disordered" evidence="1">
    <location>
        <begin position="1"/>
        <end position="23"/>
    </location>
</feature>
<accession>A0AAV8PU95</accession>
<name>A0AAV8PU95_ENSVE</name>
<feature type="compositionally biased region" description="Polar residues" evidence="1">
    <location>
        <begin position="511"/>
        <end position="535"/>
    </location>
</feature>
<comment type="caution">
    <text evidence="2">The sequence shown here is derived from an EMBL/GenBank/DDBJ whole genome shotgun (WGS) entry which is preliminary data.</text>
</comment>